<name>A0ABV5K9K5_9ACTN</name>
<dbReference type="PANTHER" id="PTHR42776">
    <property type="entry name" value="SERINE PEPTIDASE S9 FAMILY MEMBER"/>
    <property type="match status" value="1"/>
</dbReference>
<dbReference type="Gene3D" id="3.40.50.1820">
    <property type="entry name" value="alpha/beta hydrolase"/>
    <property type="match status" value="1"/>
</dbReference>
<sequence length="633" mass="67394">MSGIDPELVSSLLFPLDPQVSPDGRRVAWTVTTFGMDGEHPEAGLWVADVGGDPGRQWTFGNHDSSPRWSPDGSRLAFLSDRKERGTHGVYVLDVAGGEARPVVVRKRDVAAVAWSPDGGRLAFLAPDEPDDEDERREKDKDDAEVHGERWQRLHLWLVEVDGDRAEPTRLDDLDRHLVELAWSPDGTRIAVLADDAPTNEDWGSRHVVVVPITGEASTVCAAPYARGLGWVGDELVFLADHDLGVQTGSTAWSVPAAGAEPRVVGTGREEPRCTAGMATDGTRALVAIADGLDDRLEWVEVATGERTLAAELPGQPLGLSFATTGAGPVLAVVLFDAGLPVRVLAGPPDDLRDVVDHGADLPDVELGVPEALAATAPDGTHLDAVLIRPAPSSGAGAGPWPTVVLVHGGPYGRDTLEAHVHPLDWGQLLATRGYAVVMPNYRGSAGRGHEFAAAARGTMGSVEWDDVLAVTDAAVAAGVADPDRLGIGGWSQGGFMTAWAVTATDRFKAGVMGAGVSDWLLMAETSDIPDIEAVLGGGTPWDGPGPHRAAVGSPISHAARRRTPLLILHGADDVRVPHSQAVAFRRALRGQDAPLEMVTYPREGHLVRERRHQVDLQRRVVAWFDRFLKEGA</sequence>
<evidence type="ECO:0000256" key="3">
    <source>
        <dbReference type="SAM" id="MobiDB-lite"/>
    </source>
</evidence>
<evidence type="ECO:0000313" key="6">
    <source>
        <dbReference type="Proteomes" id="UP001589750"/>
    </source>
</evidence>
<dbReference type="InterPro" id="IPR001375">
    <property type="entry name" value="Peptidase_S9_cat"/>
</dbReference>
<organism evidence="5 6">
    <name type="scientific">Nocardioides plantarum</name>
    <dbReference type="NCBI Taxonomy" id="29299"/>
    <lineage>
        <taxon>Bacteria</taxon>
        <taxon>Bacillati</taxon>
        <taxon>Actinomycetota</taxon>
        <taxon>Actinomycetes</taxon>
        <taxon>Propionibacteriales</taxon>
        <taxon>Nocardioidaceae</taxon>
        <taxon>Nocardioides</taxon>
    </lineage>
</organism>
<keyword evidence="6" id="KW-1185">Reference proteome</keyword>
<proteinExistence type="predicted"/>
<protein>
    <submittedName>
        <fullName evidence="5">S9 family peptidase</fullName>
    </submittedName>
</protein>
<evidence type="ECO:0000259" key="4">
    <source>
        <dbReference type="Pfam" id="PF00326"/>
    </source>
</evidence>
<dbReference type="InterPro" id="IPR011659">
    <property type="entry name" value="WD40"/>
</dbReference>
<dbReference type="Pfam" id="PF07676">
    <property type="entry name" value="PD40"/>
    <property type="match status" value="1"/>
</dbReference>
<evidence type="ECO:0000256" key="1">
    <source>
        <dbReference type="ARBA" id="ARBA00022801"/>
    </source>
</evidence>
<dbReference type="Proteomes" id="UP001589750">
    <property type="component" value="Unassembled WGS sequence"/>
</dbReference>
<dbReference type="PANTHER" id="PTHR42776:SF27">
    <property type="entry name" value="DIPEPTIDYL PEPTIDASE FAMILY MEMBER 6"/>
    <property type="match status" value="1"/>
</dbReference>
<dbReference type="Pfam" id="PF00326">
    <property type="entry name" value="Peptidase_S9"/>
    <property type="match status" value="1"/>
</dbReference>
<reference evidence="5 6" key="1">
    <citation type="submission" date="2024-09" db="EMBL/GenBank/DDBJ databases">
        <authorList>
            <person name="Sun Q."/>
            <person name="Mori K."/>
        </authorList>
    </citation>
    <scope>NUCLEOTIDE SEQUENCE [LARGE SCALE GENOMIC DNA]</scope>
    <source>
        <strain evidence="5 6">JCM 9626</strain>
    </source>
</reference>
<evidence type="ECO:0000313" key="5">
    <source>
        <dbReference type="EMBL" id="MFB9313417.1"/>
    </source>
</evidence>
<dbReference type="InterPro" id="IPR011042">
    <property type="entry name" value="6-blade_b-propeller_TolB-like"/>
</dbReference>
<keyword evidence="2" id="KW-0645">Protease</keyword>
<comment type="caution">
    <text evidence="5">The sequence shown here is derived from an EMBL/GenBank/DDBJ whole genome shotgun (WGS) entry which is preliminary data.</text>
</comment>
<gene>
    <name evidence="5" type="ORF">ACFFRI_10215</name>
</gene>
<dbReference type="SUPFAM" id="SSF53474">
    <property type="entry name" value="alpha/beta-Hydrolases"/>
    <property type="match status" value="1"/>
</dbReference>
<keyword evidence="1" id="KW-0378">Hydrolase</keyword>
<dbReference type="Gene3D" id="2.120.10.30">
    <property type="entry name" value="TolB, C-terminal domain"/>
    <property type="match status" value="1"/>
</dbReference>
<dbReference type="RefSeq" id="WP_140007944.1">
    <property type="nucleotide sequence ID" value="NZ_JBHMDG010000012.1"/>
</dbReference>
<accession>A0ABV5K9K5</accession>
<dbReference type="Gene3D" id="2.120.10.60">
    <property type="entry name" value="Tricorn protease N-terminal domain"/>
    <property type="match status" value="1"/>
</dbReference>
<feature type="domain" description="Peptidase S9 prolyl oligopeptidase catalytic" evidence="4">
    <location>
        <begin position="428"/>
        <end position="630"/>
    </location>
</feature>
<dbReference type="EMBL" id="JBHMDG010000012">
    <property type="protein sequence ID" value="MFB9313417.1"/>
    <property type="molecule type" value="Genomic_DNA"/>
</dbReference>
<evidence type="ECO:0000256" key="2">
    <source>
        <dbReference type="ARBA" id="ARBA00022825"/>
    </source>
</evidence>
<feature type="region of interest" description="Disordered" evidence="3">
    <location>
        <begin position="124"/>
        <end position="144"/>
    </location>
</feature>
<dbReference type="SUPFAM" id="SSF82171">
    <property type="entry name" value="DPP6 N-terminal domain-like"/>
    <property type="match status" value="1"/>
</dbReference>
<dbReference type="InterPro" id="IPR029058">
    <property type="entry name" value="AB_hydrolase_fold"/>
</dbReference>
<keyword evidence="2" id="KW-0720">Serine protease</keyword>